<protein>
    <submittedName>
        <fullName evidence="2">Uncharacterized protein</fullName>
    </submittedName>
</protein>
<name>A0A8H3E7N2_9AGAM</name>
<comment type="caution">
    <text evidence="2">The sequence shown here is derived from an EMBL/GenBank/DDBJ whole genome shotgun (WGS) entry which is preliminary data.</text>
</comment>
<dbReference type="AlphaFoldDB" id="A0A8H3E7N2"/>
<sequence>MANFRAAHAWRLLVNTTRTFRRRLARPTLSAVTTVAGLVNPPGLIQPSSVALGIAEILKVPKRNHVKIQEQMDRINKEIESVREEVSEYTRNDGDGQELYLYEAQIYVDKLEMLEEKLFKSINKRYAYGRLFANQYDITETLEACEKMFLDAKLDYIGARQKFYVCNIELPLSQVIPDGS</sequence>
<evidence type="ECO:0000256" key="1">
    <source>
        <dbReference type="SAM" id="Coils"/>
    </source>
</evidence>
<reference evidence="2" key="1">
    <citation type="submission" date="2021-01" db="EMBL/GenBank/DDBJ databases">
        <authorList>
            <person name="Kaushik A."/>
        </authorList>
    </citation>
    <scope>NUCLEOTIDE SEQUENCE</scope>
    <source>
        <strain evidence="2">AG5</strain>
    </source>
</reference>
<gene>
    <name evidence="2" type="ORF">RDB_LOCUS135446</name>
</gene>
<dbReference type="Proteomes" id="UP000663827">
    <property type="component" value="Unassembled WGS sequence"/>
</dbReference>
<organism evidence="2 3">
    <name type="scientific">Rhizoctonia solani</name>
    <dbReference type="NCBI Taxonomy" id="456999"/>
    <lineage>
        <taxon>Eukaryota</taxon>
        <taxon>Fungi</taxon>
        <taxon>Dikarya</taxon>
        <taxon>Basidiomycota</taxon>
        <taxon>Agaricomycotina</taxon>
        <taxon>Agaricomycetes</taxon>
        <taxon>Cantharellales</taxon>
        <taxon>Ceratobasidiaceae</taxon>
        <taxon>Rhizoctonia</taxon>
    </lineage>
</organism>
<evidence type="ECO:0000313" key="2">
    <source>
        <dbReference type="EMBL" id="CAE7198043.1"/>
    </source>
</evidence>
<keyword evidence="1" id="KW-0175">Coiled coil</keyword>
<accession>A0A8H3E7N2</accession>
<evidence type="ECO:0000313" key="3">
    <source>
        <dbReference type="Proteomes" id="UP000663827"/>
    </source>
</evidence>
<dbReference type="EMBL" id="CAJNJQ010003399">
    <property type="protein sequence ID" value="CAE7198043.1"/>
    <property type="molecule type" value="Genomic_DNA"/>
</dbReference>
<feature type="coiled-coil region" evidence="1">
    <location>
        <begin position="65"/>
        <end position="92"/>
    </location>
</feature>
<proteinExistence type="predicted"/>